<sequence length="574" mass="66005">MGHICSRGNSGKDEKRPHSPPVFTDKSVRERIIKPWRNLDDLTFQWKEIQVEDTHYKARYITPSMFYNLWSQSKNSNPFGNYGITFVDSQSFYYDVKVLEANSEEEEAIARLASKGALMKRTVIGAIQPFKSFTRKSTSLYECNSSIPINNSSGNSHSDAIKRYSKTINNWLLEQINDKIVVLFDHLWEGNASIRGDRVSHESKTFLEIMNCCNCKPELIYILAGGFASLSPRYDCCIDENPLCSELSDNLLPVRFPCETIPLFPLLTSFCVLTGDIGILSQNNWDKYRDKFSISKIVNLTNNPEIFHFPNNAKIKYYSIPCYGTNNPNYWSAVNIIRQCHHFRKSVLLVDSSGDYHSMNIVALFLVEIGFRPTDVISFLTERKIGLIFDSYMINLLNDIYSKYNSSEDRNNNTPYRPDIDFSSIRQIKNIEFENQVQILLNEIINQSNANSDANKGTDHDSTSNYNNLEENDNYKLFQCLRNTYILLENVLSFPNNSLYRVVHFDNSVFNQTVCQYKQGVELLKLAGFVIDEKDGNKKLRLPVESDLFKIKIILSSIQQEVSKHSIIQTLNVT</sequence>
<name>A0AAV9XX13_9CRYT</name>
<dbReference type="SUPFAM" id="SSF52799">
    <property type="entry name" value="(Phosphotyrosine protein) phosphatases II"/>
    <property type="match status" value="1"/>
</dbReference>
<feature type="domain" description="PUB" evidence="2">
    <location>
        <begin position="476"/>
        <end position="543"/>
    </location>
</feature>
<comment type="caution">
    <text evidence="3">The sequence shown here is derived from an EMBL/GenBank/DDBJ whole genome shotgun (WGS) entry which is preliminary data.</text>
</comment>
<organism evidence="3 4">
    <name type="scientific">Cryptosporidium xiaoi</name>
    <dbReference type="NCBI Taxonomy" id="659607"/>
    <lineage>
        <taxon>Eukaryota</taxon>
        <taxon>Sar</taxon>
        <taxon>Alveolata</taxon>
        <taxon>Apicomplexa</taxon>
        <taxon>Conoidasida</taxon>
        <taxon>Coccidia</taxon>
        <taxon>Eucoccidiorida</taxon>
        <taxon>Eimeriorina</taxon>
        <taxon>Cryptosporidiidae</taxon>
        <taxon>Cryptosporidium</taxon>
    </lineage>
</organism>
<evidence type="ECO:0000256" key="1">
    <source>
        <dbReference type="SAM" id="MobiDB-lite"/>
    </source>
</evidence>
<proteinExistence type="predicted"/>
<accession>A0AAV9XX13</accession>
<dbReference type="Proteomes" id="UP001311799">
    <property type="component" value="Unassembled WGS sequence"/>
</dbReference>
<protein>
    <recommendedName>
        <fullName evidence="2">PUB domain-containing protein</fullName>
    </recommendedName>
</protein>
<dbReference type="AlphaFoldDB" id="A0AAV9XX13"/>
<evidence type="ECO:0000313" key="4">
    <source>
        <dbReference type="Proteomes" id="UP001311799"/>
    </source>
</evidence>
<dbReference type="SUPFAM" id="SSF143503">
    <property type="entry name" value="PUG domain-like"/>
    <property type="match status" value="1"/>
</dbReference>
<dbReference type="CDD" id="cd09212">
    <property type="entry name" value="PUB"/>
    <property type="match status" value="1"/>
</dbReference>
<keyword evidence="4" id="KW-1185">Reference proteome</keyword>
<evidence type="ECO:0000313" key="3">
    <source>
        <dbReference type="EMBL" id="KAK6589241.1"/>
    </source>
</evidence>
<dbReference type="Pfam" id="PF09409">
    <property type="entry name" value="PUB"/>
    <property type="match status" value="1"/>
</dbReference>
<dbReference type="Gene3D" id="1.20.58.2190">
    <property type="match status" value="1"/>
</dbReference>
<dbReference type="InterPro" id="IPR018997">
    <property type="entry name" value="PUB_domain"/>
</dbReference>
<dbReference type="InterPro" id="IPR029021">
    <property type="entry name" value="Prot-tyrosine_phosphatase-like"/>
</dbReference>
<evidence type="ECO:0000259" key="2">
    <source>
        <dbReference type="Pfam" id="PF09409"/>
    </source>
</evidence>
<feature type="region of interest" description="Disordered" evidence="1">
    <location>
        <begin position="1"/>
        <end position="23"/>
    </location>
</feature>
<reference evidence="3 4" key="1">
    <citation type="submission" date="2023-10" db="EMBL/GenBank/DDBJ databases">
        <title>Comparative genomics analysis reveals potential genetic determinants of host preference in Cryptosporidium xiaoi.</title>
        <authorList>
            <person name="Xiao L."/>
            <person name="Li J."/>
        </authorList>
    </citation>
    <scope>NUCLEOTIDE SEQUENCE [LARGE SCALE GENOMIC DNA]</scope>
    <source>
        <strain evidence="3 4">52996</strain>
    </source>
</reference>
<dbReference type="InterPro" id="IPR036339">
    <property type="entry name" value="PUB-like_dom_sf"/>
</dbReference>
<gene>
    <name evidence="3" type="ORF">RS030_213295</name>
</gene>
<dbReference type="EMBL" id="JAWDEY010000013">
    <property type="protein sequence ID" value="KAK6589241.1"/>
    <property type="molecule type" value="Genomic_DNA"/>
</dbReference>